<name>A0A5C6VQY1_9BURK</name>
<comment type="caution">
    <text evidence="1">The sequence shown here is derived from an EMBL/GenBank/DDBJ whole genome shotgun (WGS) entry which is preliminary data.</text>
</comment>
<gene>
    <name evidence="1" type="ORF">FRZ40_00550</name>
</gene>
<evidence type="ECO:0000313" key="2">
    <source>
        <dbReference type="Proteomes" id="UP000321776"/>
    </source>
</evidence>
<evidence type="ECO:0000313" key="1">
    <source>
        <dbReference type="EMBL" id="TXC86185.1"/>
    </source>
</evidence>
<protein>
    <submittedName>
        <fullName evidence="1">Uncharacterized protein</fullName>
    </submittedName>
</protein>
<accession>A0A5C6VQY1</accession>
<dbReference type="EMBL" id="VOQS01000001">
    <property type="protein sequence ID" value="TXC86185.1"/>
    <property type="molecule type" value="Genomic_DNA"/>
</dbReference>
<dbReference type="Proteomes" id="UP000321776">
    <property type="component" value="Unassembled WGS sequence"/>
</dbReference>
<dbReference type="RefSeq" id="WP_147232974.1">
    <property type="nucleotide sequence ID" value="NZ_VOQS01000001.1"/>
</dbReference>
<reference evidence="1 2" key="1">
    <citation type="journal article" date="2018" name="Int. J. Syst. Evol. Microbiol.">
        <title>Paraburkholderia azotifigens sp. nov., a nitrogen-fixing bacterium isolated from paddy soil.</title>
        <authorList>
            <person name="Choi G.M."/>
            <person name="Im W.T."/>
        </authorList>
    </citation>
    <scope>NUCLEOTIDE SEQUENCE [LARGE SCALE GENOMIC DNA]</scope>
    <source>
        <strain evidence="1 2">NF 2-5-3</strain>
    </source>
</reference>
<sequence length="141" mass="16215">MKDAMQIRLWTLLVHVRRLRVERRRRLLKEARLRVERAPADTAGQKQAIEHHDAKRGGILAACKNGNAAAMLWRMALRRHDDDRFPLEDALSRALHVERQAQAEAERASRALQREMLGEDDARTRVRGLKAAQHCDDDPDA</sequence>
<organism evidence="1 2">
    <name type="scientific">Paraburkholderia azotifigens</name>
    <dbReference type="NCBI Taxonomy" id="2057004"/>
    <lineage>
        <taxon>Bacteria</taxon>
        <taxon>Pseudomonadati</taxon>
        <taxon>Pseudomonadota</taxon>
        <taxon>Betaproteobacteria</taxon>
        <taxon>Burkholderiales</taxon>
        <taxon>Burkholderiaceae</taxon>
        <taxon>Paraburkholderia</taxon>
    </lineage>
</organism>
<dbReference type="AlphaFoldDB" id="A0A5C6VQY1"/>
<proteinExistence type="predicted"/>